<dbReference type="Pfam" id="PF07833">
    <property type="entry name" value="Cu_amine_oxidN1"/>
    <property type="match status" value="1"/>
</dbReference>
<dbReference type="InterPro" id="IPR000073">
    <property type="entry name" value="AB_hydrolase_1"/>
</dbReference>
<dbReference type="Pfam" id="PF00561">
    <property type="entry name" value="Abhydrolase_1"/>
    <property type="match status" value="1"/>
</dbReference>
<dbReference type="SUPFAM" id="SSF55383">
    <property type="entry name" value="Copper amine oxidase, domain N"/>
    <property type="match status" value="1"/>
</dbReference>
<gene>
    <name evidence="3" type="ORF">GC093_01695</name>
</gene>
<comment type="caution">
    <text evidence="3">The sequence shown here is derived from an EMBL/GenBank/DDBJ whole genome shotgun (WGS) entry which is preliminary data.</text>
</comment>
<evidence type="ECO:0000313" key="4">
    <source>
        <dbReference type="Proteomes" id="UP000641588"/>
    </source>
</evidence>
<dbReference type="InterPro" id="IPR012854">
    <property type="entry name" value="Cu_amine_oxidase-like_N"/>
</dbReference>
<proteinExistence type="predicted"/>
<keyword evidence="3" id="KW-0378">Hydrolase</keyword>
<reference evidence="3" key="1">
    <citation type="submission" date="2019-10" db="EMBL/GenBank/DDBJ databases">
        <title>Description of Paenibacillus glebae sp. nov.</title>
        <authorList>
            <person name="Carlier A."/>
            <person name="Qi S."/>
        </authorList>
    </citation>
    <scope>NUCLEOTIDE SEQUENCE</scope>
    <source>
        <strain evidence="3">LMG 31456</strain>
    </source>
</reference>
<dbReference type="Gene3D" id="3.40.50.1820">
    <property type="entry name" value="alpha/beta hydrolase"/>
    <property type="match status" value="1"/>
</dbReference>
<feature type="domain" description="AB hydrolase-1" evidence="1">
    <location>
        <begin position="48"/>
        <end position="96"/>
    </location>
</feature>
<dbReference type="InterPro" id="IPR029058">
    <property type="entry name" value="AB_hydrolase_fold"/>
</dbReference>
<dbReference type="SUPFAM" id="SSF53474">
    <property type="entry name" value="alpha/beta-Hydrolases"/>
    <property type="match status" value="1"/>
</dbReference>
<keyword evidence="4" id="KW-1185">Reference proteome</keyword>
<feature type="domain" description="Copper amine oxidase-like N-terminal" evidence="2">
    <location>
        <begin position="288"/>
        <end position="392"/>
    </location>
</feature>
<sequence>MRKSVVILDSKSWRSAMWSSTGTNGGLASRSHRSFPKNFWLWSKFLSDTHEMVEMLKKRFGRDKIYLVGHSWGSLLGMIEISRHPESFYAYVGVGQFVDVTQGDRIGYDYTLNKAREVGNEAAIQELEKIGPPPYDSFDTFLTFRKWIIPMGGVFYSPTYIQDVMITDIRNASEYTGEEKENYEMGEGLLVSTIVPELPKYNLLNQIHEVKVPVYFFAGKADYNTPLKLVEKLYEQLAAPYKELFLFEKSGHAPNYEEENKFAQIMNQHVFNQTYYSPVVDKPVRIFLNGKTLNLKPLLSDGQLLLPLRHTMEELEATVQWTAAANTVLVTSDRMKATLALGSEVAESGDQEVRLSTPASLVEGSTYVTVQILEEVLHLQVDWNPAKNEMNIFSK</sequence>
<name>A0A972GWR3_9BACL</name>
<evidence type="ECO:0000313" key="3">
    <source>
        <dbReference type="EMBL" id="NOU91951.1"/>
    </source>
</evidence>
<dbReference type="GO" id="GO:0016787">
    <property type="term" value="F:hydrolase activity"/>
    <property type="evidence" value="ECO:0007669"/>
    <property type="project" value="UniProtKB-KW"/>
</dbReference>
<organism evidence="3 4">
    <name type="scientific">Paenibacillus foliorum</name>
    <dbReference type="NCBI Taxonomy" id="2654974"/>
    <lineage>
        <taxon>Bacteria</taxon>
        <taxon>Bacillati</taxon>
        <taxon>Bacillota</taxon>
        <taxon>Bacilli</taxon>
        <taxon>Bacillales</taxon>
        <taxon>Paenibacillaceae</taxon>
        <taxon>Paenibacillus</taxon>
    </lineage>
</organism>
<protein>
    <submittedName>
        <fullName evidence="3">Alpha/beta fold hydrolase</fullName>
    </submittedName>
</protein>
<dbReference type="EMBL" id="WHOD01000005">
    <property type="protein sequence ID" value="NOU91951.1"/>
    <property type="molecule type" value="Genomic_DNA"/>
</dbReference>
<dbReference type="Gene3D" id="3.30.457.10">
    <property type="entry name" value="Copper amine oxidase-like, N-terminal domain"/>
    <property type="match status" value="1"/>
</dbReference>
<dbReference type="InterPro" id="IPR036582">
    <property type="entry name" value="Mao_N_sf"/>
</dbReference>
<dbReference type="Proteomes" id="UP000641588">
    <property type="component" value="Unassembled WGS sequence"/>
</dbReference>
<dbReference type="AlphaFoldDB" id="A0A972GWR3"/>
<accession>A0A972GWR3</accession>
<evidence type="ECO:0000259" key="1">
    <source>
        <dbReference type="Pfam" id="PF00561"/>
    </source>
</evidence>
<evidence type="ECO:0000259" key="2">
    <source>
        <dbReference type="Pfam" id="PF07833"/>
    </source>
</evidence>